<evidence type="ECO:0000313" key="10">
    <source>
        <dbReference type="Proteomes" id="UP001374893"/>
    </source>
</evidence>
<dbReference type="InterPro" id="IPR013517">
    <property type="entry name" value="FG-GAP"/>
</dbReference>
<feature type="compositionally biased region" description="Acidic residues" evidence="5">
    <location>
        <begin position="779"/>
        <end position="794"/>
    </location>
</feature>
<dbReference type="Pfam" id="PF18884">
    <property type="entry name" value="TSP3_bac"/>
    <property type="match status" value="4"/>
</dbReference>
<dbReference type="Gene3D" id="1.10.606.10">
    <property type="entry name" value="Vanadium-containing Chloroperoxidase, domain 2"/>
    <property type="match status" value="1"/>
</dbReference>
<feature type="signal peptide" evidence="6">
    <location>
        <begin position="1"/>
        <end position="23"/>
    </location>
</feature>
<evidence type="ECO:0000256" key="5">
    <source>
        <dbReference type="SAM" id="MobiDB-lite"/>
    </source>
</evidence>
<feature type="region of interest" description="Disordered" evidence="5">
    <location>
        <begin position="1142"/>
        <end position="1198"/>
    </location>
</feature>
<feature type="region of interest" description="Disordered" evidence="5">
    <location>
        <begin position="770"/>
        <end position="806"/>
    </location>
</feature>
<accession>A0ABM7RK41</accession>
<dbReference type="Proteomes" id="UP001374893">
    <property type="component" value="Chromosome"/>
</dbReference>
<evidence type="ECO:0000259" key="7">
    <source>
        <dbReference type="Pfam" id="PF07593"/>
    </source>
</evidence>
<evidence type="ECO:0000259" key="8">
    <source>
        <dbReference type="Pfam" id="PF21167"/>
    </source>
</evidence>
<dbReference type="InterPro" id="IPR036938">
    <property type="entry name" value="PAP2/HPO_sf"/>
</dbReference>
<dbReference type="RefSeq" id="WP_338690506.1">
    <property type="nucleotide sequence ID" value="NZ_AP024702.1"/>
</dbReference>
<dbReference type="Pfam" id="PF07593">
    <property type="entry name" value="UnbV_ASPIC"/>
    <property type="match status" value="1"/>
</dbReference>
<feature type="region of interest" description="Disordered" evidence="5">
    <location>
        <begin position="598"/>
        <end position="755"/>
    </location>
</feature>
<dbReference type="InterPro" id="IPR028994">
    <property type="entry name" value="Integrin_alpha_N"/>
</dbReference>
<dbReference type="InterPro" id="IPR059100">
    <property type="entry name" value="TSP3_bac"/>
</dbReference>
<organism evidence="9 10">
    <name type="scientific">Haloferula helveola</name>
    <dbReference type="NCBI Taxonomy" id="490095"/>
    <lineage>
        <taxon>Bacteria</taxon>
        <taxon>Pseudomonadati</taxon>
        <taxon>Verrucomicrobiota</taxon>
        <taxon>Verrucomicrobiia</taxon>
        <taxon>Verrucomicrobiales</taxon>
        <taxon>Verrucomicrobiaceae</taxon>
        <taxon>Haloferula</taxon>
    </lineage>
</organism>
<dbReference type="Pfam" id="PF13517">
    <property type="entry name" value="FG-GAP_3"/>
    <property type="match status" value="2"/>
</dbReference>
<dbReference type="PANTHER" id="PTHR34599:SF2">
    <property type="entry name" value="TRAF-TYPE DOMAIN-CONTAINING PROTEIN"/>
    <property type="match status" value="1"/>
</dbReference>
<reference evidence="9 10" key="1">
    <citation type="submission" date="2021-06" db="EMBL/GenBank/DDBJ databases">
        <title>Complete genome of Haloferula helveola possessing various polysaccharide degrading enzymes.</title>
        <authorList>
            <person name="Takami H."/>
            <person name="Huang C."/>
            <person name="Hamasaki K."/>
        </authorList>
    </citation>
    <scope>NUCLEOTIDE SEQUENCE [LARGE SCALE GENOMIC DNA]</scope>
    <source>
        <strain evidence="9 10">CN-1</strain>
    </source>
</reference>
<keyword evidence="4" id="KW-0106">Calcium</keyword>
<evidence type="ECO:0000256" key="1">
    <source>
        <dbReference type="ARBA" id="ARBA00004613"/>
    </source>
</evidence>
<feature type="compositionally biased region" description="Acidic residues" evidence="5">
    <location>
        <begin position="697"/>
        <end position="707"/>
    </location>
</feature>
<evidence type="ECO:0000256" key="4">
    <source>
        <dbReference type="ARBA" id="ARBA00022837"/>
    </source>
</evidence>
<proteinExistence type="predicted"/>
<dbReference type="Gene3D" id="2.130.10.130">
    <property type="entry name" value="Integrin alpha, N-terminal"/>
    <property type="match status" value="1"/>
</dbReference>
<evidence type="ECO:0000313" key="9">
    <source>
        <dbReference type="EMBL" id="BCX47989.1"/>
    </source>
</evidence>
<feature type="domain" description="DUF6851" evidence="8">
    <location>
        <begin position="1466"/>
        <end position="1612"/>
    </location>
</feature>
<dbReference type="SUPFAM" id="SSF69318">
    <property type="entry name" value="Integrin alpha N-terminal domain"/>
    <property type="match status" value="2"/>
</dbReference>
<sequence length="2093" mass="221080">MSDLLNRWTAATWLALAAFPAGANPVFQDVTVAKNLGAYRATSGDLHGPGGVFADVDNDGFADLYLIRHNVANELYLNVSDGSGGRTFQLQVNALGAGDTGAGTGAVAADYDNDGDLDLFVTNWNQGDVLFRNELIETGSLGFTNVTATAGVAGSNSSSLTAAWGDPDRDGDLDLYVGNHDFAGQRDYYYRNNANGTFTNMSTGGPNGTPGSVAGATLGPTGFESSTGSPTIPGQTYSATNAVIFTDFNNDGWPDLLVTNKTGKGEDKDMLYLNLGDDVGGTWQGFQTDTYNHPELVANWSRSAMGVNVGDIDGDGDFDIIISDNPSFGSTGPNDVLVNRLVPDGTLGFDHRNMDAGLCWGVQMEDFDNDGVLEVHFTNDPPSLAPTDEALFEFSDPLDPLTSSITNVAASAGVLNAGTNGKGSIVADYNRDGLLDLIVCNLNNDPRHPSNNNDPAAFFENTTASPGRYLSVKLTGDPTLPGDLRSSLDAIGARVTVVADLDNDSVIEPGETMMREVVSGSSNAASTSSLDVEFGTGLATTATVDITWPDGRTSSLGSIATGAVGTTDGFYSISQQVLFSTDTDGDGIPDFFEEAYTTPPSITSMLPGDDPEPDGLTNLEEYQNATDPTVADTDGDGLTDGEEVNGLLNPWSGGVAGALPGEPTDPNKSDSDGDTLSDFVEVDAGNGSVTDPNAIDSDGDTLPDDYEVANSLNPVVDDANDDPDNDGPTGDPFTNLEEYLAGTDPQDPDSDNDNYNDGVETLTGIWVSAEDTGTNPLDADSDNDTLQDGDEDPDSGTIAGVPYRSNPNLFNTDGDWAGDAAEVAAGTDPSDDLDFPPPPPALFADNFDVADSASFDAADLTGRRSGTLASDIEVRSSGTQQTLVGMQVQLNGGRLRFEVPPGGAPIENFDWASGTAGAAILAAGAVQVEFDYIPTDDTSTDWVSFNVGFPDFATLPEPGMRVNHAGTDFGILFRNNGGTQFFKNAAGTAGGNFTPVLTARHVVITYGIQSFADGAEVLVEASVDGTQVAEETFSLSGNVGQFGMELGTNEPGTLIDNLTILATSPPLGNDNDADNLPDDWEMAQVGNLTDLNGLATGPGPGAGSGNFDADSLTDLEEYQLTQGAYPDLDPTLVDTDGDTLEDGSEILGAGLRDPTDPTSADTDGDGLSDGVESNTGIFVDAGDTGTNPLLFDTDSDGFRDGLEVEKGSNPLDAEFFPPPPFELEYAVLTDDLSSGVDPAKTYTHAVSGGGAATINGVLFEELTPTASPADLAWNAPDGMSAIAPVNNGDWVPATGGVTGPGLLDLLGGFSYSGGGGGGGSFQTFTLSGLTPGTAYDLRVYLRMWDDNPASSGRRIDLQFENGSDVATVDEFLEDRPGLMAGGTNNHVALMLKFRYVAEGSELVLRAAVPGGAPANSGSFHLYGLSNELIEAPVSRSIAHVWNEENLAAIRLSFPDPPVHAWNLFHISTAMYDAWAAYDPVAVGYLHREDQTGASNITAARHEAISYAAYRMMIRRYYEYHHPITPQRNADTVERHLKLLMASLGYDPANSTTEGSSPAAVGNRVAETIINWSLNDGSNELGGFTDPTYTPVNDPLDLRFTGTVMNDPNHWQPLEFVQQVTQNGQVLESTIQSFVGAHWGDVTPFSLSRGTGQFVYLDPGMPPQLGDPATEVEFKDGSVTVIEHSSYLHPDAGVMIDISPASRGNNTLGTNDGSGYAVNPVTGLPYEPNIVNHADYGRVVAEFWADGPSSETPPGHWNTLANEVVEHPDFEARFGGAGPVLDPLEWDVKMYFLLNASVHDCAVAAWGCKRYYDFVRPISSIRYMGGLGQSTDSGRASYHPDGLPLVPDLIEEITTASSAPGERHEHLATHLGKIAIFAWGGEPVDKENDYTGAEWILAGDWLPYQRDTFVTPAFAGYVSGHSTFSRAAAEVLTLLTGTPYFPGGLGTFVEPAGGLEFEAGPSTDIALQWATYYDASDEAGISRIYGGIHVPVDDGPGRIIGSQCGILTWNLGTRYFDGSILTEPMEIGVTVLTGGDVEVSWQQRRGLFYQLGRSEDLTGGFAPVLPWQQVHEDRGSLIETPAGVRRAFFQLERE</sequence>
<keyword evidence="10" id="KW-1185">Reference proteome</keyword>
<dbReference type="PANTHER" id="PTHR34599">
    <property type="entry name" value="PEROXIDASE-RELATED"/>
    <property type="match status" value="1"/>
</dbReference>
<gene>
    <name evidence="9" type="ORF">HAHE_18970</name>
</gene>
<dbReference type="Pfam" id="PF21167">
    <property type="entry name" value="DUF6851"/>
    <property type="match status" value="1"/>
</dbReference>
<feature type="chain" id="PRO_5045310493" evidence="6">
    <location>
        <begin position="24"/>
        <end position="2093"/>
    </location>
</feature>
<dbReference type="InterPro" id="IPR052559">
    <property type="entry name" value="V-haloperoxidase"/>
</dbReference>
<evidence type="ECO:0000256" key="3">
    <source>
        <dbReference type="ARBA" id="ARBA00022729"/>
    </source>
</evidence>
<dbReference type="CDD" id="cd03398">
    <property type="entry name" value="PAP2_haloperoxidase"/>
    <property type="match status" value="1"/>
</dbReference>
<keyword evidence="3 6" id="KW-0732">Signal</keyword>
<protein>
    <submittedName>
        <fullName evidence="9">Phosphoesterase PA-phosphatase</fullName>
    </submittedName>
</protein>
<comment type="subcellular location">
    <subcellularLocation>
        <location evidence="1">Secreted</location>
    </subcellularLocation>
</comment>
<name>A0ABM7RK41_9BACT</name>
<evidence type="ECO:0000256" key="6">
    <source>
        <dbReference type="SAM" id="SignalP"/>
    </source>
</evidence>
<evidence type="ECO:0000256" key="2">
    <source>
        <dbReference type="ARBA" id="ARBA00022525"/>
    </source>
</evidence>
<keyword evidence="2" id="KW-0964">Secreted</keyword>
<dbReference type="InterPro" id="IPR016119">
    <property type="entry name" value="Br/Cl_peroxidase_C"/>
</dbReference>
<feature type="domain" description="ASPIC/UnbV" evidence="7">
    <location>
        <begin position="490"/>
        <end position="561"/>
    </location>
</feature>
<dbReference type="EMBL" id="AP024702">
    <property type="protein sequence ID" value="BCX47989.1"/>
    <property type="molecule type" value="Genomic_DNA"/>
</dbReference>
<dbReference type="InterPro" id="IPR011519">
    <property type="entry name" value="UnbV_ASPIC"/>
</dbReference>
<feature type="compositionally biased region" description="Acidic residues" evidence="5">
    <location>
        <begin position="633"/>
        <end position="643"/>
    </location>
</feature>
<dbReference type="SUPFAM" id="SSF48317">
    <property type="entry name" value="Acid phosphatase/Vanadium-dependent haloperoxidase"/>
    <property type="match status" value="1"/>
</dbReference>
<dbReference type="InterPro" id="IPR049283">
    <property type="entry name" value="DUF6851"/>
</dbReference>